<dbReference type="EMBL" id="CP114767">
    <property type="protein sequence ID" value="WBA43030.1"/>
    <property type="molecule type" value="Genomic_DNA"/>
</dbReference>
<accession>A0ABY7LUW9</accession>
<name>A0ABY7LUW9_9BACT</name>
<protein>
    <submittedName>
        <fullName evidence="1">Uncharacterized protein</fullName>
    </submittedName>
</protein>
<reference evidence="1 2" key="1">
    <citation type="submission" date="2022-12" db="EMBL/GenBank/DDBJ databases">
        <title>Hymenobacter canadensis sp. nov. isolated from lake water of the Cambridge Bay, Canada.</title>
        <authorList>
            <person name="Kim W.H."/>
            <person name="Lee Y.M."/>
        </authorList>
    </citation>
    <scope>NUCLEOTIDE SEQUENCE [LARGE SCALE GENOMIC DNA]</scope>
    <source>
        <strain evidence="1 2">PAMC 29467</strain>
    </source>
</reference>
<dbReference type="Proteomes" id="UP001211005">
    <property type="component" value="Chromosome"/>
</dbReference>
<proteinExistence type="predicted"/>
<keyword evidence="2" id="KW-1185">Reference proteome</keyword>
<sequence length="86" mass="9481">MQVLDIIPVSPKETFLIGHLTGPVQPGKWALRLNGETVAVLDIVGEAQVQTGPKGKLLPPRVLECRGPVDRRAIDFTRDEVTLERQ</sequence>
<dbReference type="RefSeq" id="WP_269561075.1">
    <property type="nucleotide sequence ID" value="NZ_CP114767.1"/>
</dbReference>
<organism evidence="1 2">
    <name type="scientific">Hymenobacter canadensis</name>
    <dbReference type="NCBI Taxonomy" id="2999067"/>
    <lineage>
        <taxon>Bacteria</taxon>
        <taxon>Pseudomonadati</taxon>
        <taxon>Bacteroidota</taxon>
        <taxon>Cytophagia</taxon>
        <taxon>Cytophagales</taxon>
        <taxon>Hymenobacteraceae</taxon>
        <taxon>Hymenobacter</taxon>
    </lineage>
</organism>
<evidence type="ECO:0000313" key="2">
    <source>
        <dbReference type="Proteomes" id="UP001211005"/>
    </source>
</evidence>
<gene>
    <name evidence="1" type="ORF">O3303_05555</name>
</gene>
<evidence type="ECO:0000313" key="1">
    <source>
        <dbReference type="EMBL" id="WBA43030.1"/>
    </source>
</evidence>